<dbReference type="EMBL" id="MLFU01000048">
    <property type="protein sequence ID" value="KAK1490956.1"/>
    <property type="molecule type" value="Genomic_DNA"/>
</dbReference>
<name>A0ABQ9R0X7_9PEZI</name>
<protein>
    <recommendedName>
        <fullName evidence="3">RING-type domain-containing protein</fullName>
    </recommendedName>
</protein>
<proteinExistence type="predicted"/>
<dbReference type="RefSeq" id="XP_060378881.1">
    <property type="nucleotide sequence ID" value="XM_060526464.1"/>
</dbReference>
<dbReference type="SUPFAM" id="SSF57850">
    <property type="entry name" value="RING/U-box"/>
    <property type="match status" value="1"/>
</dbReference>
<accession>A0ABQ9R0X7</accession>
<organism evidence="1 2">
    <name type="scientific">Colletotrichum tamarilloi</name>
    <dbReference type="NCBI Taxonomy" id="1209934"/>
    <lineage>
        <taxon>Eukaryota</taxon>
        <taxon>Fungi</taxon>
        <taxon>Dikarya</taxon>
        <taxon>Ascomycota</taxon>
        <taxon>Pezizomycotina</taxon>
        <taxon>Sordariomycetes</taxon>
        <taxon>Hypocreomycetidae</taxon>
        <taxon>Glomerellales</taxon>
        <taxon>Glomerellaceae</taxon>
        <taxon>Colletotrichum</taxon>
        <taxon>Colletotrichum acutatum species complex</taxon>
    </lineage>
</organism>
<evidence type="ECO:0000313" key="2">
    <source>
        <dbReference type="Proteomes" id="UP001227543"/>
    </source>
</evidence>
<dbReference type="GeneID" id="85410702"/>
<sequence>MTRGSLDPQTMGRMLSPATYGYTMSSPLSFLKRQNNQTTLGLTLLSFLCQSLSLADGLLDIVATLTFTMCILLTRNFRCFPGGRFSRHTFQYIIRCASPRYAECLDPKALAKQSEVYDIACHECTGKFLQPFTKPKRLTESMVDENCIEAQAATEQYVKSMVEFLNMALMDAGQRLPTRFEGNADDQFVNRVSKIETACRFNKDHVENGPYCECLETDDATKEFDTNRITELHNNAAAIRRIVSQSYFFPWRGFWSGANTGNRLADEFNYRLLAHTRRPANDGELDPDFPSVEQHTEFHRQQPDFTFLINLGDHKPHESGQVTAVPVLKCAPDIMDRVRVLTTQLTEKIDSFGGRDQWERSLINSFRAPLFADFVAANFDTRMQVSNLVAHLLAHDPGLTRARIASISRIFLEFWHVDTDVMRANLPQDLGTLFVSLFKWSVVSITQRGSMGFRSGAYAGGMLTSPGHYKHTEYILLRNASLRFKDEFSRQSLLDSAVAPLREAELRKLDDTDCFICMEPLGTGRDPHAAVRVKCPSENHVVGKNCWMKSHRRRSKFDPRELKCPLCSDFVLGEWKMPFNNTELWAWDLVRKTVPQLLEEMGPSGYAEL</sequence>
<keyword evidence="2" id="KW-1185">Reference proteome</keyword>
<gene>
    <name evidence="1" type="ORF">CTAM01_10449</name>
</gene>
<evidence type="ECO:0000313" key="1">
    <source>
        <dbReference type="EMBL" id="KAK1490956.1"/>
    </source>
</evidence>
<dbReference type="Proteomes" id="UP001227543">
    <property type="component" value="Unassembled WGS sequence"/>
</dbReference>
<evidence type="ECO:0008006" key="3">
    <source>
        <dbReference type="Google" id="ProtNLM"/>
    </source>
</evidence>
<comment type="caution">
    <text evidence="1">The sequence shown here is derived from an EMBL/GenBank/DDBJ whole genome shotgun (WGS) entry which is preliminary data.</text>
</comment>
<reference evidence="1 2" key="1">
    <citation type="submission" date="2016-10" db="EMBL/GenBank/DDBJ databases">
        <title>The genome sequence of Colletotrichum fioriniae PJ7.</title>
        <authorList>
            <person name="Baroncelli R."/>
        </authorList>
    </citation>
    <scope>NUCLEOTIDE SEQUENCE [LARGE SCALE GENOMIC DNA]</scope>
    <source>
        <strain evidence="1 2">Tom-12</strain>
    </source>
</reference>